<dbReference type="EMBL" id="NBNE01007019">
    <property type="protein sequence ID" value="OWZ01207.1"/>
    <property type="molecule type" value="Genomic_DNA"/>
</dbReference>
<dbReference type="AlphaFoldDB" id="A0A225V8U0"/>
<sequence>MARRIVDPLSKVAFAMSCLGGRARSWAYGRRLADPTCFSTYESFKKELKLEPPKNAFRSRAEFLDLQQGTQDVHAYAPRARYLVSNVVTKSIDETTKVVTFMKGLKDGPVKTYLFRKYPNTLEAAITLAMQEEFSLRQAKLQVNVPLPPEPAVEVVDEEEGPEPMDLSSATAAGQQWTRTNVRCFRVSSRSNKQRDGPVGVGRPTGNAVTCVYNGHAMTSMTKRAESLQVLADSDVSDNLFDSNV</sequence>
<protein>
    <recommendedName>
        <fullName evidence="1">Retrotransposon gag domain-containing protein</fullName>
    </recommendedName>
</protein>
<feature type="domain" description="Retrotransposon gag" evidence="1">
    <location>
        <begin position="14"/>
        <end position="107"/>
    </location>
</feature>
<feature type="non-terminal residue" evidence="2">
    <location>
        <position position="245"/>
    </location>
</feature>
<evidence type="ECO:0000313" key="2">
    <source>
        <dbReference type="EMBL" id="OWZ01207.1"/>
    </source>
</evidence>
<proteinExistence type="predicted"/>
<dbReference type="Proteomes" id="UP000198211">
    <property type="component" value="Unassembled WGS sequence"/>
</dbReference>
<organism evidence="2 3">
    <name type="scientific">Phytophthora megakarya</name>
    <dbReference type="NCBI Taxonomy" id="4795"/>
    <lineage>
        <taxon>Eukaryota</taxon>
        <taxon>Sar</taxon>
        <taxon>Stramenopiles</taxon>
        <taxon>Oomycota</taxon>
        <taxon>Peronosporomycetes</taxon>
        <taxon>Peronosporales</taxon>
        <taxon>Peronosporaceae</taxon>
        <taxon>Phytophthora</taxon>
    </lineage>
</organism>
<dbReference type="Pfam" id="PF03732">
    <property type="entry name" value="Retrotrans_gag"/>
    <property type="match status" value="1"/>
</dbReference>
<name>A0A225V8U0_9STRA</name>
<evidence type="ECO:0000313" key="3">
    <source>
        <dbReference type="Proteomes" id="UP000198211"/>
    </source>
</evidence>
<dbReference type="InterPro" id="IPR005162">
    <property type="entry name" value="Retrotrans_gag_dom"/>
</dbReference>
<evidence type="ECO:0000259" key="1">
    <source>
        <dbReference type="Pfam" id="PF03732"/>
    </source>
</evidence>
<reference evidence="3" key="1">
    <citation type="submission" date="2017-03" db="EMBL/GenBank/DDBJ databases">
        <title>Phytopthora megakarya and P. palmivora, two closely related causual agents of cacao black pod achieved similar genome size and gene model numbers by different mechanisms.</title>
        <authorList>
            <person name="Ali S."/>
            <person name="Shao J."/>
            <person name="Larry D.J."/>
            <person name="Kronmiller B."/>
            <person name="Shen D."/>
            <person name="Strem M.D."/>
            <person name="Melnick R.L."/>
            <person name="Guiltinan M.J."/>
            <person name="Tyler B.M."/>
            <person name="Meinhardt L.W."/>
            <person name="Bailey B.A."/>
        </authorList>
    </citation>
    <scope>NUCLEOTIDE SEQUENCE [LARGE SCALE GENOMIC DNA]</scope>
    <source>
        <strain evidence="3">zdho120</strain>
    </source>
</reference>
<accession>A0A225V8U0</accession>
<gene>
    <name evidence="2" type="ORF">PHMEG_00027458</name>
</gene>
<keyword evidence="3" id="KW-1185">Reference proteome</keyword>
<comment type="caution">
    <text evidence="2">The sequence shown here is derived from an EMBL/GenBank/DDBJ whole genome shotgun (WGS) entry which is preliminary data.</text>
</comment>